<dbReference type="HAMAP" id="MF_01965">
    <property type="entry name" value="NADHX_dehydratase"/>
    <property type="match status" value="1"/>
</dbReference>
<keyword evidence="13" id="KW-0511">Multifunctional enzyme</keyword>
<sequence>MAATSHPLFGSTALRALEHAAQSALPPHTLMPRAAQAACLLILQRWRGRPVTILCGPGNNGGDGLVLARLLNQASVPVRIWALNVDKRPADAERAWRDLPRGLLQSGDPKGDAKGAVIVDALFGIGLHRDLDADTRRWLAWANEQEGAVRVALDIPTGLDADTGEAREGTFMADVTLTFLRDKPGLHTRSGQDHAGEVVVDMLGTDAVTAALPSDDQSIGTGNLIRRADCKTLFVSRKHDTHKGSFGTLAVLGGGHGMTGAALLASRAALHLGAGKVFVGLAEANPALSCDLLQPELMLRPAASLLGKKDAGIGVWVVGCGLGTDQGAADWLAATLHAARETPTVVDADALILMAANPKRVPARKAAWVLTPHPREAAQLLGCDTAAIQANRVAQARRLAAKYSAWVVLKGAGTVVSSPDGRWSVNGSGNAGLATAGTGDVLAGMIGALLAQGLDMDDAVRGGVWLHGAAAQDLSARGIGPIGLTAGEVIAAARDLRNRPENGVT</sequence>
<comment type="similarity">
    <text evidence="18">Belongs to the NnrE/AIBP family.</text>
</comment>
<evidence type="ECO:0000256" key="2">
    <source>
        <dbReference type="ARBA" id="ARBA00000909"/>
    </source>
</evidence>
<evidence type="ECO:0000256" key="15">
    <source>
        <dbReference type="ARBA" id="ARBA00048238"/>
    </source>
</evidence>
<dbReference type="Gene3D" id="3.40.1190.20">
    <property type="match status" value="1"/>
</dbReference>
<dbReference type="PROSITE" id="PS01050">
    <property type="entry name" value="YJEF_C_2"/>
    <property type="match status" value="1"/>
</dbReference>
<comment type="catalytic activity">
    <reaction evidence="1 18 19">
        <text>(6R)-NADHX = (6S)-NADHX</text>
        <dbReference type="Rhea" id="RHEA:32215"/>
        <dbReference type="ChEBI" id="CHEBI:64074"/>
        <dbReference type="ChEBI" id="CHEBI:64075"/>
        <dbReference type="EC" id="5.1.99.6"/>
    </reaction>
</comment>
<dbReference type="InterPro" id="IPR000631">
    <property type="entry name" value="CARKD"/>
</dbReference>
<dbReference type="PIRSF" id="PIRSF017184">
    <property type="entry name" value="Nnr"/>
    <property type="match status" value="1"/>
</dbReference>
<dbReference type="SUPFAM" id="SSF53613">
    <property type="entry name" value="Ribokinase-like"/>
    <property type="match status" value="1"/>
</dbReference>
<dbReference type="Pfam" id="PF01256">
    <property type="entry name" value="Carb_kinase"/>
    <property type="match status" value="1"/>
</dbReference>
<feature type="binding site" evidence="17">
    <location>
        <position position="439"/>
    </location>
    <ligand>
        <name>AMP</name>
        <dbReference type="ChEBI" id="CHEBI:456215"/>
    </ligand>
</feature>
<dbReference type="Proteomes" id="UP000325161">
    <property type="component" value="Chromosome"/>
</dbReference>
<protein>
    <recommendedName>
        <fullName evidence="19">Bifunctional NAD(P)H-hydrate repair enzyme</fullName>
    </recommendedName>
    <alternativeName>
        <fullName evidence="19">Nicotinamide nucleotide repair protein</fullName>
    </alternativeName>
    <domain>
        <recommendedName>
            <fullName evidence="19">ADP-dependent (S)-NAD(P)H-hydrate dehydratase</fullName>
            <ecNumber evidence="19">4.2.1.136</ecNumber>
        </recommendedName>
        <alternativeName>
            <fullName evidence="19">ADP-dependent NAD(P)HX dehydratase</fullName>
        </alternativeName>
    </domain>
    <domain>
        <recommendedName>
            <fullName evidence="19">NAD(P)H-hydrate epimerase</fullName>
            <ecNumber evidence="19">5.1.99.6</ecNumber>
        </recommendedName>
    </domain>
</protein>
<dbReference type="Gene3D" id="3.40.50.10260">
    <property type="entry name" value="YjeF N-terminal domain"/>
    <property type="match status" value="1"/>
</dbReference>
<evidence type="ECO:0000256" key="12">
    <source>
        <dbReference type="ARBA" id="ARBA00023239"/>
    </source>
</evidence>
<comment type="function">
    <text evidence="17">Catalyzes the dehydration of the S-form of NAD(P)HX at the expense of ADP, which is converted to AMP. Together with NAD(P)HX epimerase, which catalyzes the epimerization of the S- and R-forms, the enzyme allows the repair of both epimers of NAD(P)HX, a damaged form of NAD(P)H that is a result of enzymatic or heat-dependent hydration.</text>
</comment>
<dbReference type="Pfam" id="PF03853">
    <property type="entry name" value="YjeF_N"/>
    <property type="match status" value="1"/>
</dbReference>
<organism evidence="22 23">
    <name type="scientific">Pigmentiphaga aceris</name>
    <dbReference type="NCBI Taxonomy" id="1940612"/>
    <lineage>
        <taxon>Bacteria</taxon>
        <taxon>Pseudomonadati</taxon>
        <taxon>Pseudomonadota</taxon>
        <taxon>Betaproteobacteria</taxon>
        <taxon>Burkholderiales</taxon>
        <taxon>Alcaligenaceae</taxon>
        <taxon>Pigmentiphaga</taxon>
    </lineage>
</organism>
<dbReference type="InterPro" id="IPR017953">
    <property type="entry name" value="Carbohydrate_kinase_pred_CS"/>
</dbReference>
<dbReference type="GO" id="GO:0005524">
    <property type="term" value="F:ATP binding"/>
    <property type="evidence" value="ECO:0007669"/>
    <property type="project" value="UniProtKB-UniRule"/>
</dbReference>
<dbReference type="SUPFAM" id="SSF64153">
    <property type="entry name" value="YjeF N-terminal domain-like"/>
    <property type="match status" value="1"/>
</dbReference>
<dbReference type="EC" id="4.2.1.136" evidence="19"/>
<feature type="domain" description="YjeF C-terminal" evidence="20">
    <location>
        <begin position="226"/>
        <end position="500"/>
    </location>
</feature>
<keyword evidence="5 18" id="KW-0479">Metal-binding</keyword>
<keyword evidence="6 17" id="KW-0547">Nucleotide-binding</keyword>
<feature type="binding site" evidence="17">
    <location>
        <position position="321"/>
    </location>
    <ligand>
        <name>(6S)-NADPHX</name>
        <dbReference type="ChEBI" id="CHEBI:64076"/>
    </ligand>
</feature>
<keyword evidence="12 17" id="KW-0456">Lyase</keyword>
<feature type="binding site" evidence="18">
    <location>
        <position position="157"/>
    </location>
    <ligand>
        <name>K(+)</name>
        <dbReference type="ChEBI" id="CHEBI:29103"/>
    </ligand>
</feature>
<feature type="binding site" evidence="17">
    <location>
        <position position="440"/>
    </location>
    <ligand>
        <name>(6S)-NADPHX</name>
        <dbReference type="ChEBI" id="CHEBI:64076"/>
    </ligand>
</feature>
<dbReference type="InterPro" id="IPR004443">
    <property type="entry name" value="YjeF_N_dom"/>
</dbReference>
<dbReference type="HAMAP" id="MF_01966">
    <property type="entry name" value="NADHX_epimerase"/>
    <property type="match status" value="1"/>
</dbReference>
<keyword evidence="8 17" id="KW-0521">NADP</keyword>
<keyword evidence="10 17" id="KW-0520">NAD</keyword>
<dbReference type="RefSeq" id="WP_148815824.1">
    <property type="nucleotide sequence ID" value="NZ_CP043046.1"/>
</dbReference>
<evidence type="ECO:0000256" key="4">
    <source>
        <dbReference type="ARBA" id="ARBA00009524"/>
    </source>
</evidence>
<evidence type="ECO:0000256" key="18">
    <source>
        <dbReference type="HAMAP-Rule" id="MF_01966"/>
    </source>
</evidence>
<feature type="binding site" evidence="18">
    <location>
        <begin position="59"/>
        <end position="63"/>
    </location>
    <ligand>
        <name>(6S)-NADPHX</name>
        <dbReference type="ChEBI" id="CHEBI:64076"/>
    </ligand>
</feature>
<evidence type="ECO:0000256" key="17">
    <source>
        <dbReference type="HAMAP-Rule" id="MF_01965"/>
    </source>
</evidence>
<name>A0A5C0AWX3_9BURK</name>
<evidence type="ECO:0000256" key="1">
    <source>
        <dbReference type="ARBA" id="ARBA00000013"/>
    </source>
</evidence>
<feature type="binding site" evidence="17">
    <location>
        <position position="261"/>
    </location>
    <ligand>
        <name>(6S)-NADPHX</name>
        <dbReference type="ChEBI" id="CHEBI:64076"/>
    </ligand>
</feature>
<gene>
    <name evidence="17" type="primary">nnrD</name>
    <name evidence="18" type="synonym">nnrE</name>
    <name evidence="22" type="ORF">FXN63_14030</name>
</gene>
<accession>A0A5C0AWX3</accession>
<evidence type="ECO:0000256" key="14">
    <source>
        <dbReference type="ARBA" id="ARBA00025153"/>
    </source>
</evidence>
<dbReference type="AlphaFoldDB" id="A0A5C0AWX3"/>
<feature type="binding site" evidence="18">
    <location>
        <position position="154"/>
    </location>
    <ligand>
        <name>(6S)-NADPHX</name>
        <dbReference type="ChEBI" id="CHEBI:64076"/>
    </ligand>
</feature>
<dbReference type="InterPro" id="IPR036652">
    <property type="entry name" value="YjeF_N_dom_sf"/>
</dbReference>
<comment type="catalytic activity">
    <reaction evidence="2 18 19">
        <text>(6R)-NADPHX = (6S)-NADPHX</text>
        <dbReference type="Rhea" id="RHEA:32227"/>
        <dbReference type="ChEBI" id="CHEBI:64076"/>
        <dbReference type="ChEBI" id="CHEBI:64077"/>
        <dbReference type="EC" id="5.1.99.6"/>
    </reaction>
</comment>
<dbReference type="NCBIfam" id="TIGR00197">
    <property type="entry name" value="yjeF_nterm"/>
    <property type="match status" value="1"/>
</dbReference>
<dbReference type="CDD" id="cd01171">
    <property type="entry name" value="YXKO-related"/>
    <property type="match status" value="1"/>
</dbReference>
<feature type="binding site" evidence="17">
    <location>
        <position position="373"/>
    </location>
    <ligand>
        <name>(6S)-NADPHX</name>
        <dbReference type="ChEBI" id="CHEBI:64076"/>
    </ligand>
</feature>
<comment type="similarity">
    <text evidence="4 19">In the C-terminal section; belongs to the NnrD/CARKD family.</text>
</comment>
<keyword evidence="23" id="KW-1185">Reference proteome</keyword>
<dbReference type="OrthoDB" id="9806925at2"/>
<comment type="catalytic activity">
    <reaction evidence="15 17 19">
        <text>(6S)-NADHX + ADP = AMP + phosphate + NADH + H(+)</text>
        <dbReference type="Rhea" id="RHEA:32223"/>
        <dbReference type="ChEBI" id="CHEBI:15378"/>
        <dbReference type="ChEBI" id="CHEBI:43474"/>
        <dbReference type="ChEBI" id="CHEBI:57945"/>
        <dbReference type="ChEBI" id="CHEBI:64074"/>
        <dbReference type="ChEBI" id="CHEBI:456215"/>
        <dbReference type="ChEBI" id="CHEBI:456216"/>
        <dbReference type="EC" id="4.2.1.136"/>
    </reaction>
</comment>
<evidence type="ECO:0000313" key="23">
    <source>
        <dbReference type="Proteomes" id="UP000325161"/>
    </source>
</evidence>
<comment type="caution">
    <text evidence="18">Lacks conserved residue(s) required for the propagation of feature annotation.</text>
</comment>
<reference evidence="22 23" key="1">
    <citation type="submission" date="2019-08" db="EMBL/GenBank/DDBJ databases">
        <title>Amphibian skin-associated Pigmentiphaga: genome sequence and occurrence across geography and hosts.</title>
        <authorList>
            <person name="Bletz M.C."/>
            <person name="Bunk B."/>
            <person name="Sproeer C."/>
            <person name="Biwer P."/>
            <person name="Reiter S."/>
            <person name="Rabemananjara F.C.E."/>
            <person name="Schulz S."/>
            <person name="Overmann J."/>
            <person name="Vences M."/>
        </authorList>
    </citation>
    <scope>NUCLEOTIDE SEQUENCE [LARGE SCALE GENOMIC DNA]</scope>
    <source>
        <strain evidence="22 23">Mada1488</strain>
    </source>
</reference>
<evidence type="ECO:0000313" key="22">
    <source>
        <dbReference type="EMBL" id="QEI06828.1"/>
    </source>
</evidence>
<feature type="domain" description="YjeF N-terminal" evidence="21">
    <location>
        <begin position="14"/>
        <end position="211"/>
    </location>
</feature>
<dbReference type="GO" id="GO:0046496">
    <property type="term" value="P:nicotinamide nucleotide metabolic process"/>
    <property type="evidence" value="ECO:0007669"/>
    <property type="project" value="UniProtKB-UniRule"/>
</dbReference>
<dbReference type="EC" id="5.1.99.6" evidence="19"/>
<dbReference type="PANTHER" id="PTHR12592">
    <property type="entry name" value="ATP-DEPENDENT (S)-NAD(P)H-HYDRATE DEHYDRATASE FAMILY MEMBER"/>
    <property type="match status" value="1"/>
</dbReference>
<evidence type="ECO:0000259" key="20">
    <source>
        <dbReference type="PROSITE" id="PS51383"/>
    </source>
</evidence>
<evidence type="ECO:0000256" key="19">
    <source>
        <dbReference type="PIRNR" id="PIRNR017184"/>
    </source>
</evidence>
<feature type="binding site" evidence="18">
    <location>
        <begin position="124"/>
        <end position="130"/>
    </location>
    <ligand>
        <name>(6S)-NADPHX</name>
        <dbReference type="ChEBI" id="CHEBI:64076"/>
    </ligand>
</feature>
<evidence type="ECO:0000256" key="10">
    <source>
        <dbReference type="ARBA" id="ARBA00023027"/>
    </source>
</evidence>
<proteinExistence type="inferred from homology"/>
<dbReference type="PANTHER" id="PTHR12592:SF0">
    <property type="entry name" value="ATP-DEPENDENT (S)-NAD(P)H-HYDRATE DEHYDRATASE"/>
    <property type="match status" value="1"/>
</dbReference>
<dbReference type="EMBL" id="CP043046">
    <property type="protein sequence ID" value="QEI06828.1"/>
    <property type="molecule type" value="Genomic_DNA"/>
</dbReference>
<dbReference type="PROSITE" id="PS51383">
    <property type="entry name" value="YJEF_C_3"/>
    <property type="match status" value="1"/>
</dbReference>
<feature type="binding site" evidence="17">
    <location>
        <begin position="410"/>
        <end position="414"/>
    </location>
    <ligand>
        <name>AMP</name>
        <dbReference type="ChEBI" id="CHEBI:456215"/>
    </ligand>
</feature>
<dbReference type="GO" id="GO:0110051">
    <property type="term" value="P:metabolite repair"/>
    <property type="evidence" value="ECO:0007669"/>
    <property type="project" value="TreeGrafter"/>
</dbReference>
<comment type="similarity">
    <text evidence="17">Belongs to the NnrD/CARKD family.</text>
</comment>
<feature type="binding site" evidence="18">
    <location>
        <position position="60"/>
    </location>
    <ligand>
        <name>K(+)</name>
        <dbReference type="ChEBI" id="CHEBI:29103"/>
    </ligand>
</feature>
<dbReference type="InterPro" id="IPR030677">
    <property type="entry name" value="Nnr"/>
</dbReference>
<evidence type="ECO:0000256" key="5">
    <source>
        <dbReference type="ARBA" id="ARBA00022723"/>
    </source>
</evidence>
<evidence type="ECO:0000256" key="3">
    <source>
        <dbReference type="ARBA" id="ARBA00006001"/>
    </source>
</evidence>
<dbReference type="InterPro" id="IPR029056">
    <property type="entry name" value="Ribokinase-like"/>
</dbReference>
<evidence type="ECO:0000259" key="21">
    <source>
        <dbReference type="PROSITE" id="PS51385"/>
    </source>
</evidence>
<dbReference type="GO" id="GO:0052855">
    <property type="term" value="F:ADP-dependent NAD(P)H-hydrate dehydratase activity"/>
    <property type="evidence" value="ECO:0007669"/>
    <property type="project" value="UniProtKB-UniRule"/>
</dbReference>
<evidence type="ECO:0000256" key="6">
    <source>
        <dbReference type="ARBA" id="ARBA00022741"/>
    </source>
</evidence>
<comment type="function">
    <text evidence="14 19">Bifunctional enzyme that catalyzes the epimerization of the S- and R-forms of NAD(P)HX and the dehydration of the S-form of NAD(P)HX at the expense of ADP, which is converted to AMP. This allows the repair of both epimers of NAD(P)HX, a damaged form of NAD(P)H that is a result of enzymatic or heat-dependent hydration.</text>
</comment>
<evidence type="ECO:0000256" key="16">
    <source>
        <dbReference type="ARBA" id="ARBA00049209"/>
    </source>
</evidence>
<evidence type="ECO:0000256" key="8">
    <source>
        <dbReference type="ARBA" id="ARBA00022857"/>
    </source>
</evidence>
<dbReference type="KEGG" id="pacr:FXN63_14030"/>
<comment type="similarity">
    <text evidence="3 19">In the N-terminal section; belongs to the NnrE/AIBP family.</text>
</comment>
<dbReference type="GO" id="GO:0052856">
    <property type="term" value="F:NAD(P)HX epimerase activity"/>
    <property type="evidence" value="ECO:0007669"/>
    <property type="project" value="UniProtKB-UniRule"/>
</dbReference>
<dbReference type="PROSITE" id="PS51385">
    <property type="entry name" value="YJEF_N"/>
    <property type="match status" value="1"/>
</dbReference>
<feature type="binding site" evidence="18">
    <location>
        <position position="120"/>
    </location>
    <ligand>
        <name>K(+)</name>
        <dbReference type="ChEBI" id="CHEBI:29103"/>
    </ligand>
</feature>
<evidence type="ECO:0000256" key="11">
    <source>
        <dbReference type="ARBA" id="ARBA00023235"/>
    </source>
</evidence>
<comment type="subunit">
    <text evidence="17">Homotetramer.</text>
</comment>
<dbReference type="NCBIfam" id="TIGR00196">
    <property type="entry name" value="yjeF_cterm"/>
    <property type="match status" value="1"/>
</dbReference>
<keyword evidence="7 17" id="KW-0067">ATP-binding</keyword>
<comment type="cofactor">
    <cofactor evidence="17">
        <name>Mg(2+)</name>
        <dbReference type="ChEBI" id="CHEBI:18420"/>
    </cofactor>
</comment>
<comment type="cofactor">
    <cofactor evidence="18 19">
        <name>K(+)</name>
        <dbReference type="ChEBI" id="CHEBI:29103"/>
    </cofactor>
    <text evidence="18 19">Binds 1 potassium ion per subunit.</text>
</comment>
<keyword evidence="9 18" id="KW-0630">Potassium</keyword>
<keyword evidence="11 18" id="KW-0413">Isomerase</keyword>
<evidence type="ECO:0000256" key="7">
    <source>
        <dbReference type="ARBA" id="ARBA00022840"/>
    </source>
</evidence>
<dbReference type="GO" id="GO:0046872">
    <property type="term" value="F:metal ion binding"/>
    <property type="evidence" value="ECO:0007669"/>
    <property type="project" value="UniProtKB-UniRule"/>
</dbReference>
<evidence type="ECO:0000256" key="9">
    <source>
        <dbReference type="ARBA" id="ARBA00022958"/>
    </source>
</evidence>
<comment type="catalytic activity">
    <reaction evidence="16 17 19">
        <text>(6S)-NADPHX + ADP = AMP + phosphate + NADPH + H(+)</text>
        <dbReference type="Rhea" id="RHEA:32235"/>
        <dbReference type="ChEBI" id="CHEBI:15378"/>
        <dbReference type="ChEBI" id="CHEBI:43474"/>
        <dbReference type="ChEBI" id="CHEBI:57783"/>
        <dbReference type="ChEBI" id="CHEBI:64076"/>
        <dbReference type="ChEBI" id="CHEBI:456215"/>
        <dbReference type="ChEBI" id="CHEBI:456216"/>
        <dbReference type="EC" id="4.2.1.136"/>
    </reaction>
</comment>
<evidence type="ECO:0000256" key="13">
    <source>
        <dbReference type="ARBA" id="ARBA00023268"/>
    </source>
</evidence>
<comment type="function">
    <text evidence="18">Catalyzes the epimerization of the S- and R-forms of NAD(P)HX, a damaged form of NAD(P)H that is a result of enzymatic or heat-dependent hydration. This is a prerequisite for the S-specific NAD(P)H-hydrate dehydratase to allow the repair of both epimers of NAD(P)HX.</text>
</comment>